<dbReference type="Proteomes" id="UP000000485">
    <property type="component" value="Chromosome"/>
</dbReference>
<keyword evidence="2" id="KW-0503">Monooxygenase</keyword>
<dbReference type="SUPFAM" id="SSF54909">
    <property type="entry name" value="Dimeric alpha+beta barrel"/>
    <property type="match status" value="1"/>
</dbReference>
<organism evidence="2 3">
    <name type="scientific">Cellulomonas gilvus (strain ATCC 13127 / NRRL B-14078)</name>
    <name type="common">Cellvibrio gilvus</name>
    <dbReference type="NCBI Taxonomy" id="593907"/>
    <lineage>
        <taxon>Bacteria</taxon>
        <taxon>Bacillati</taxon>
        <taxon>Actinomycetota</taxon>
        <taxon>Actinomycetes</taxon>
        <taxon>Micrococcales</taxon>
        <taxon>Cellulomonadaceae</taxon>
        <taxon>Cellulomonas</taxon>
    </lineage>
</organism>
<dbReference type="RefSeq" id="WP_013885165.1">
    <property type="nucleotide sequence ID" value="NC_015671.1"/>
</dbReference>
<gene>
    <name evidence="2" type="ordered locus">Celgi_3157</name>
</gene>
<reference evidence="3" key="1">
    <citation type="submission" date="2011-04" db="EMBL/GenBank/DDBJ databases">
        <title>Complete sequence of Cellvibrio gilvus ATCC 13127.</title>
        <authorList>
            <person name="Lucas S."/>
            <person name="Han J."/>
            <person name="Lapidus A."/>
            <person name="Cheng J.-F."/>
            <person name="Goodwin L."/>
            <person name="Pitluck S."/>
            <person name="Peters L."/>
            <person name="Munk A."/>
            <person name="Detter J.C."/>
            <person name="Han C."/>
            <person name="Tapia R."/>
            <person name="Land M."/>
            <person name="Hauser L."/>
            <person name="Kyrpides N."/>
            <person name="Ivanova N."/>
            <person name="Ovchinnikova G."/>
            <person name="Pagani I."/>
            <person name="Mead D."/>
            <person name="Brumm P."/>
            <person name="Woyke T."/>
        </authorList>
    </citation>
    <scope>NUCLEOTIDE SEQUENCE [LARGE SCALE GENOMIC DNA]</scope>
    <source>
        <strain evidence="3">ATCC 13127 / NRRL B-14078</strain>
    </source>
</reference>
<sequence length="97" mass="10482">MAEVRLSGHLVCADHDEARVVAEHLPAHVALTHDEPGCLAFTVERTGDPLVWAVQERFTDEAAFRAHQARVAASDWGRATAGIERRYVVDGLPAGPG</sequence>
<feature type="domain" description="ABM" evidence="1">
    <location>
        <begin position="19"/>
        <end position="74"/>
    </location>
</feature>
<dbReference type="KEGG" id="cga:Celgi_3157"/>
<dbReference type="HOGENOM" id="CLU_131496_13_2_11"/>
<dbReference type="GO" id="GO:0004497">
    <property type="term" value="F:monooxygenase activity"/>
    <property type="evidence" value="ECO:0007669"/>
    <property type="project" value="UniProtKB-KW"/>
</dbReference>
<dbReference type="InterPro" id="IPR011008">
    <property type="entry name" value="Dimeric_a/b-barrel"/>
</dbReference>
<dbReference type="InterPro" id="IPR007138">
    <property type="entry name" value="ABM_dom"/>
</dbReference>
<dbReference type="OrthoDB" id="9812192at2"/>
<accession>F8A7W5</accession>
<dbReference type="AlphaFoldDB" id="F8A7W5"/>
<dbReference type="Pfam" id="PF03992">
    <property type="entry name" value="ABM"/>
    <property type="match status" value="1"/>
</dbReference>
<name>F8A7W5_CELGA</name>
<dbReference type="EMBL" id="CP002665">
    <property type="protein sequence ID" value="AEI13648.1"/>
    <property type="molecule type" value="Genomic_DNA"/>
</dbReference>
<evidence type="ECO:0000259" key="1">
    <source>
        <dbReference type="Pfam" id="PF03992"/>
    </source>
</evidence>
<keyword evidence="2" id="KW-0560">Oxidoreductase</keyword>
<dbReference type="eggNOG" id="COG1359">
    <property type="taxonomic scope" value="Bacteria"/>
</dbReference>
<dbReference type="Gene3D" id="3.30.70.100">
    <property type="match status" value="1"/>
</dbReference>
<evidence type="ECO:0000313" key="2">
    <source>
        <dbReference type="EMBL" id="AEI13648.1"/>
    </source>
</evidence>
<proteinExistence type="predicted"/>
<dbReference type="STRING" id="593907.Celgi_3157"/>
<evidence type="ECO:0000313" key="3">
    <source>
        <dbReference type="Proteomes" id="UP000000485"/>
    </source>
</evidence>
<protein>
    <submittedName>
        <fullName evidence="2">Antibiotic biosynthesis monooxygenase</fullName>
    </submittedName>
</protein>
<keyword evidence="3" id="KW-1185">Reference proteome</keyword>